<dbReference type="SMART" id="SM00357">
    <property type="entry name" value="CSP"/>
    <property type="match status" value="2"/>
</dbReference>
<dbReference type="SUPFAM" id="SSF50249">
    <property type="entry name" value="Nucleic acid-binding proteins"/>
    <property type="match status" value="2"/>
</dbReference>
<name>A0ABU7LM92_9PROT</name>
<dbReference type="Gene3D" id="2.40.50.140">
    <property type="entry name" value="Nucleic acid-binding proteins"/>
    <property type="match status" value="2"/>
</dbReference>
<dbReference type="RefSeq" id="WP_330197661.1">
    <property type="nucleotide sequence ID" value="NZ_JAZDRP010000001.1"/>
</dbReference>
<dbReference type="CDD" id="cd04458">
    <property type="entry name" value="CSP_CDS"/>
    <property type="match status" value="2"/>
</dbReference>
<protein>
    <submittedName>
        <fullName evidence="2">Cold shock domain-containing protein</fullName>
    </submittedName>
</protein>
<dbReference type="PROSITE" id="PS51857">
    <property type="entry name" value="CSD_2"/>
    <property type="match status" value="2"/>
</dbReference>
<dbReference type="InterPro" id="IPR002059">
    <property type="entry name" value="CSP_DNA-bd"/>
</dbReference>
<dbReference type="Pfam" id="PF00313">
    <property type="entry name" value="CSD"/>
    <property type="match status" value="2"/>
</dbReference>
<evidence type="ECO:0000313" key="2">
    <source>
        <dbReference type="EMBL" id="MEE2524997.1"/>
    </source>
</evidence>
<organism evidence="2 3">
    <name type="scientific">Hyphobacterium lacteum</name>
    <dbReference type="NCBI Taxonomy" id="3116575"/>
    <lineage>
        <taxon>Bacteria</taxon>
        <taxon>Pseudomonadati</taxon>
        <taxon>Pseudomonadota</taxon>
        <taxon>Alphaproteobacteria</taxon>
        <taxon>Maricaulales</taxon>
        <taxon>Maricaulaceae</taxon>
        <taxon>Hyphobacterium</taxon>
    </lineage>
</organism>
<proteinExistence type="predicted"/>
<feature type="domain" description="CSD" evidence="1">
    <location>
        <begin position="103"/>
        <end position="168"/>
    </location>
</feature>
<feature type="domain" description="CSD" evidence="1">
    <location>
        <begin position="14"/>
        <end position="79"/>
    </location>
</feature>
<sequence length="172" mass="18489">MAGEAATAEKLAAVIEGRVKWFDPSRGYGFIETADGLGDVLLHASRLRMCGKSFAPEGARVKCLAISGDKGRQAVEIIDLEGGAVEPPRPRRFHPRREPGENVCAAVVKWFDADRGYGFLDVDGVDGDVFLHAATLRKAGIHEVHPGETMQARCADGPKGILAAEVYPTQYA</sequence>
<dbReference type="PRINTS" id="PR00050">
    <property type="entry name" value="COLDSHOCK"/>
</dbReference>
<evidence type="ECO:0000259" key="1">
    <source>
        <dbReference type="PROSITE" id="PS51857"/>
    </source>
</evidence>
<accession>A0ABU7LM92</accession>
<dbReference type="InterPro" id="IPR011129">
    <property type="entry name" value="CSD"/>
</dbReference>
<dbReference type="InterPro" id="IPR050181">
    <property type="entry name" value="Cold_shock_domain"/>
</dbReference>
<reference evidence="2 3" key="1">
    <citation type="submission" date="2024-01" db="EMBL/GenBank/DDBJ databases">
        <title>Hyphobacterium bacterium isolated from marine sediment.</title>
        <authorList>
            <person name="Zhao S."/>
        </authorList>
    </citation>
    <scope>NUCLEOTIDE SEQUENCE [LARGE SCALE GENOMIC DNA]</scope>
    <source>
        <strain evidence="3">HN65</strain>
    </source>
</reference>
<dbReference type="EMBL" id="JAZDRP010000001">
    <property type="protein sequence ID" value="MEE2524997.1"/>
    <property type="molecule type" value="Genomic_DNA"/>
</dbReference>
<evidence type="ECO:0000313" key="3">
    <source>
        <dbReference type="Proteomes" id="UP001354971"/>
    </source>
</evidence>
<dbReference type="PANTHER" id="PTHR11544">
    <property type="entry name" value="COLD SHOCK DOMAIN CONTAINING PROTEINS"/>
    <property type="match status" value="1"/>
</dbReference>
<comment type="caution">
    <text evidence="2">The sequence shown here is derived from an EMBL/GenBank/DDBJ whole genome shotgun (WGS) entry which is preliminary data.</text>
</comment>
<gene>
    <name evidence="2" type="ORF">V0U79_01360</name>
</gene>
<dbReference type="Proteomes" id="UP001354971">
    <property type="component" value="Unassembled WGS sequence"/>
</dbReference>
<keyword evidence="3" id="KW-1185">Reference proteome</keyword>
<dbReference type="InterPro" id="IPR012340">
    <property type="entry name" value="NA-bd_OB-fold"/>
</dbReference>